<evidence type="ECO:0000313" key="8">
    <source>
        <dbReference type="EMBL" id="VFR67270.1"/>
    </source>
</evidence>
<dbReference type="SUPFAM" id="SSF74653">
    <property type="entry name" value="TolA/TonB C-terminal domain"/>
    <property type="match status" value="1"/>
</dbReference>
<evidence type="ECO:0000313" key="7">
    <source>
        <dbReference type="EMBL" id="VFR58913.1"/>
    </source>
</evidence>
<dbReference type="PROSITE" id="PS51257">
    <property type="entry name" value="PROKAR_LIPOPROTEIN"/>
    <property type="match status" value="1"/>
</dbReference>
<dbReference type="SMART" id="SM00965">
    <property type="entry name" value="STN"/>
    <property type="match status" value="1"/>
</dbReference>
<reference evidence="5" key="1">
    <citation type="submission" date="2019-03" db="EMBL/GenBank/DDBJ databases">
        <authorList>
            <person name="Danneels B."/>
        </authorList>
    </citation>
    <scope>NUCLEOTIDE SEQUENCE</scope>
</reference>
<dbReference type="EMBL" id="CAADIZ010000074">
    <property type="protein sequence ID" value="VFS34463.1"/>
    <property type="molecule type" value="Genomic_DNA"/>
</dbReference>
<feature type="domain" description="Secretin/TonB short N-terminal" evidence="4">
    <location>
        <begin position="59"/>
        <end position="110"/>
    </location>
</feature>
<evidence type="ECO:0000256" key="2">
    <source>
        <dbReference type="ARBA" id="ARBA00023136"/>
    </source>
</evidence>
<organism evidence="5">
    <name type="scientific">plant metagenome</name>
    <dbReference type="NCBI Taxonomy" id="1297885"/>
    <lineage>
        <taxon>unclassified sequences</taxon>
        <taxon>metagenomes</taxon>
        <taxon>organismal metagenomes</taxon>
    </lineage>
</organism>
<gene>
    <name evidence="5" type="ORF">ANT2_1895</name>
    <name evidence="7" type="ORF">ANT3_1897</name>
    <name evidence="6" type="ORF">BRI6_2012</name>
    <name evidence="8" type="ORF">BRI9_2067</name>
    <name evidence="9" type="ORF">IVO3_2065</name>
    <name evidence="10" type="ORF">RAN7_2039</name>
</gene>
<dbReference type="EMBL" id="CAADIG010000025">
    <property type="protein sequence ID" value="VFR47872.1"/>
    <property type="molecule type" value="Genomic_DNA"/>
</dbReference>
<proteinExistence type="predicted"/>
<dbReference type="EMBL" id="CAADIK010000017">
    <property type="protein sequence ID" value="VFR67270.1"/>
    <property type="molecule type" value="Genomic_DNA"/>
</dbReference>
<evidence type="ECO:0000313" key="6">
    <source>
        <dbReference type="EMBL" id="VFR56268.1"/>
    </source>
</evidence>
<name>A0A484RBG4_9ZZZZ</name>
<dbReference type="EMBL" id="CAADID010000007">
    <property type="protein sequence ID" value="VFR58913.1"/>
    <property type="molecule type" value="Genomic_DNA"/>
</dbReference>
<keyword evidence="2" id="KW-0472">Membrane</keyword>
<keyword evidence="1" id="KW-0813">Transport</keyword>
<dbReference type="EMBL" id="CAADII010000057">
    <property type="protein sequence ID" value="VFR56268.1"/>
    <property type="molecule type" value="Genomic_DNA"/>
</dbReference>
<sequence>MHRPTSTLIQRLRRAGAVGLFALLGSGACLAATPSPLAFDIPTQPLDQALAQYSHVTGLTVLVDGALVVGRRSAAVIGVFTAHDALQRLLQGQPLALRYASARSFTLVARHDVRQEASQSNPTGIALTGTHYGARVQQALKQTVCRVRDLLPGGYRALVQLWVGPQGGIDRVSLVESTGSAQVDARLTATLVRAEPGVLPAGMPQPITVLLRGQREDGRDECAVAEAARG</sequence>
<evidence type="ECO:0000313" key="10">
    <source>
        <dbReference type="EMBL" id="VFS34463.1"/>
    </source>
</evidence>
<dbReference type="InterPro" id="IPR011662">
    <property type="entry name" value="Secretin/TonB_short_N"/>
</dbReference>
<evidence type="ECO:0000313" key="5">
    <source>
        <dbReference type="EMBL" id="VFR47872.1"/>
    </source>
</evidence>
<accession>A0A484RBG4</accession>
<protein>
    <submittedName>
        <fullName evidence="5">Outer membrane TonB-dependent transducer VreA of trans-envelope signaling system</fullName>
    </submittedName>
</protein>
<dbReference type="EMBL" id="CAADIP010000024">
    <property type="protein sequence ID" value="VFR89333.1"/>
    <property type="molecule type" value="Genomic_DNA"/>
</dbReference>
<evidence type="ECO:0000313" key="9">
    <source>
        <dbReference type="EMBL" id="VFR89333.1"/>
    </source>
</evidence>
<dbReference type="Gene3D" id="3.55.50.30">
    <property type="match status" value="1"/>
</dbReference>
<dbReference type="GO" id="GO:0019867">
    <property type="term" value="C:outer membrane"/>
    <property type="evidence" value="ECO:0007669"/>
    <property type="project" value="InterPro"/>
</dbReference>
<evidence type="ECO:0000256" key="1">
    <source>
        <dbReference type="ARBA" id="ARBA00022448"/>
    </source>
</evidence>
<evidence type="ECO:0000259" key="4">
    <source>
        <dbReference type="SMART" id="SM00965"/>
    </source>
</evidence>
<dbReference type="Pfam" id="PF13103">
    <property type="entry name" value="TonB_2"/>
    <property type="match status" value="1"/>
</dbReference>
<dbReference type="AlphaFoldDB" id="A0A484RBG4"/>
<keyword evidence="3" id="KW-0998">Cell outer membrane</keyword>
<evidence type="ECO:0000256" key="3">
    <source>
        <dbReference type="ARBA" id="ARBA00023237"/>
    </source>
</evidence>